<evidence type="ECO:0000313" key="3">
    <source>
        <dbReference type="Proteomes" id="UP000887575"/>
    </source>
</evidence>
<reference evidence="4" key="1">
    <citation type="submission" date="2024-02" db="UniProtKB">
        <authorList>
            <consortium name="WormBaseParasite"/>
        </authorList>
    </citation>
    <scope>IDENTIFICATION</scope>
</reference>
<evidence type="ECO:0000313" key="4">
    <source>
        <dbReference type="WBParaSite" id="MBELARI_LOCUS17281"/>
    </source>
</evidence>
<accession>A0AAF3ET02</accession>
<name>A0AAF3ET02_9BILA</name>
<protein>
    <recommendedName>
        <fullName evidence="2">NAD-dependent epimerase/dehydratase domain-containing protein</fullName>
    </recommendedName>
</protein>
<dbReference type="WBParaSite" id="MBELARI_LOCUS17281">
    <property type="protein sequence ID" value="MBELARI_LOCUS17281"/>
    <property type="gene ID" value="MBELARI_LOCUS17281"/>
</dbReference>
<dbReference type="InterPro" id="IPR001509">
    <property type="entry name" value="Epimerase_deHydtase"/>
</dbReference>
<keyword evidence="3" id="KW-1185">Reference proteome</keyword>
<organism evidence="3 4">
    <name type="scientific">Mesorhabditis belari</name>
    <dbReference type="NCBI Taxonomy" id="2138241"/>
    <lineage>
        <taxon>Eukaryota</taxon>
        <taxon>Metazoa</taxon>
        <taxon>Ecdysozoa</taxon>
        <taxon>Nematoda</taxon>
        <taxon>Chromadorea</taxon>
        <taxon>Rhabditida</taxon>
        <taxon>Rhabditina</taxon>
        <taxon>Rhabditomorpha</taxon>
        <taxon>Rhabditoidea</taxon>
        <taxon>Rhabditidae</taxon>
        <taxon>Mesorhabditinae</taxon>
        <taxon>Mesorhabditis</taxon>
    </lineage>
</organism>
<dbReference type="Pfam" id="PF01370">
    <property type="entry name" value="Epimerase"/>
    <property type="match status" value="2"/>
</dbReference>
<dbReference type="AlphaFoldDB" id="A0AAF3ET02"/>
<evidence type="ECO:0000259" key="2">
    <source>
        <dbReference type="Pfam" id="PF01370"/>
    </source>
</evidence>
<proteinExistence type="inferred from homology"/>
<feature type="domain" description="NAD-dependent epimerase/dehydratase" evidence="2">
    <location>
        <begin position="281"/>
        <end position="438"/>
    </location>
</feature>
<dbReference type="Gene3D" id="3.40.50.720">
    <property type="entry name" value="NAD(P)-binding Rossmann-like Domain"/>
    <property type="match status" value="2"/>
</dbReference>
<sequence>MSYQSFLIVGGFGRIGATIVEKILERANTKVLILDAFHSTDTNLDLEVAKNERLTTVFGARHNEALVERILKEHRIECVIDCVSCFPDINKSPIEQAREGISGLTHLMDAIRHFGELKSFVLVSTQKVYGNSRIQNEDQSLSPTDFAGATAMSTEAMLHSYVVSYRLPMSIVRLSNGIFSTKIELDAFVHSYKNPINLLPIASAASAVLKVAEKAGGAEVYNVGGLTDFSQQEILKFVNGGQPNGIPSNFDITKVRRLGWEPEMDLRFTDSKPSVSLSPKILIYGATGWIGEQFCELLKKNGIAFEKGETRPGDDVDEKVEAEIGRVAPTHIISMLGRTVGPGVNSIAYLEGGPDRLKLNVRDNLFAPWLLASLSEKLRIHFTYLGTGCLFQYNDEHPIDGKGYSEEDIGNYDGTSYSAVKIFTDRLLRQFSTTLQCRIRLPINFEKDTRNLVAKLMAFKKVLDIPNSVTILPDCLPILLDMALKRQTGVINLVNPGPIRFPEVSALYKKMLEPDWEYEILEADPTSELVRTRSHCTLSTAKLEKLYPTLRTSREGIQEAIRVIGAKNGRNGHA</sequence>
<dbReference type="SUPFAM" id="SSF51735">
    <property type="entry name" value="NAD(P)-binding Rossmann-fold domains"/>
    <property type="match status" value="2"/>
</dbReference>
<comment type="similarity">
    <text evidence="1">Belongs to the NAD(P)-dependent epimerase/dehydratase family.</text>
</comment>
<dbReference type="Proteomes" id="UP000887575">
    <property type="component" value="Unassembled WGS sequence"/>
</dbReference>
<evidence type="ECO:0000256" key="1">
    <source>
        <dbReference type="ARBA" id="ARBA00007637"/>
    </source>
</evidence>
<feature type="domain" description="NAD-dependent epimerase/dehydratase" evidence="2">
    <location>
        <begin position="7"/>
        <end position="176"/>
    </location>
</feature>
<dbReference type="InterPro" id="IPR036291">
    <property type="entry name" value="NAD(P)-bd_dom_sf"/>
</dbReference>
<dbReference type="PANTHER" id="PTHR43000">
    <property type="entry name" value="DTDP-D-GLUCOSE 4,6-DEHYDRATASE-RELATED"/>
    <property type="match status" value="1"/>
</dbReference>